<proteinExistence type="predicted"/>
<feature type="non-terminal residue" evidence="2">
    <location>
        <position position="1"/>
    </location>
</feature>
<evidence type="ECO:0000313" key="2">
    <source>
        <dbReference type="EMBL" id="SVC11005.1"/>
    </source>
</evidence>
<feature type="domain" description="Spore protein YkvP/CgeB glycosyl transferase-like" evidence="1">
    <location>
        <begin position="158"/>
        <end position="279"/>
    </location>
</feature>
<dbReference type="EMBL" id="UINC01074123">
    <property type="protein sequence ID" value="SVC11005.1"/>
    <property type="molecule type" value="Genomic_DNA"/>
</dbReference>
<protein>
    <recommendedName>
        <fullName evidence="1">Spore protein YkvP/CgeB glycosyl transferase-like domain-containing protein</fullName>
    </recommendedName>
</protein>
<reference evidence="2" key="1">
    <citation type="submission" date="2018-05" db="EMBL/GenBank/DDBJ databases">
        <authorList>
            <person name="Lanie J.A."/>
            <person name="Ng W.-L."/>
            <person name="Kazmierczak K.M."/>
            <person name="Andrzejewski T.M."/>
            <person name="Davidsen T.M."/>
            <person name="Wayne K.J."/>
            <person name="Tettelin H."/>
            <person name="Glass J.I."/>
            <person name="Rusch D."/>
            <person name="Podicherti R."/>
            <person name="Tsui H.-C.T."/>
            <person name="Winkler M.E."/>
        </authorList>
    </citation>
    <scope>NUCLEOTIDE SEQUENCE</scope>
</reference>
<dbReference type="InterPro" id="IPR055259">
    <property type="entry name" value="YkvP/CgeB_Glyco_trans-like"/>
</dbReference>
<dbReference type="Pfam" id="PF13524">
    <property type="entry name" value="Glyco_trans_1_2"/>
    <property type="match status" value="1"/>
</dbReference>
<evidence type="ECO:0000259" key="1">
    <source>
        <dbReference type="Pfam" id="PF13524"/>
    </source>
</evidence>
<accession>A0A382JH71</accession>
<organism evidence="2">
    <name type="scientific">marine metagenome</name>
    <dbReference type="NCBI Taxonomy" id="408172"/>
    <lineage>
        <taxon>unclassified sequences</taxon>
        <taxon>metagenomes</taxon>
        <taxon>ecological metagenomes</taxon>
    </lineage>
</organism>
<gene>
    <name evidence="2" type="ORF">METZ01_LOCUS263859</name>
</gene>
<dbReference type="AlphaFoldDB" id="A0A382JH71"/>
<name>A0A382JH71_9ZZZZ</name>
<sequence>DISRSSIFNKFNNNKNVQETLLEVNKNYNPDLIVLGHADRIHNETLEIIKGNNRNIKIIEWSVDNYFLDNTENKLISRSKFIDGFFITTADPKIRSCINKNFISFFPNIVDLSIERLKIFNANNHDNDVFFALSHGVGTGKLRKKNTMLEDKNPRIKILDYLIANNTDIRFKFYGYKNIQPVWASKFEEEIQSCYMGLCLQRKPQLKFSLSDRISQYAGNGLMIFIENETQFYEFLKKDKEAVYFGDETDLLEKIKYYKENKTLALEIASNGYNKLHNHCSETIVTNYFLDCLRGERESFLKGKYLWPIHIYK</sequence>